<accession>A0A6J7D1P7</accession>
<organism evidence="1">
    <name type="scientific">freshwater metagenome</name>
    <dbReference type="NCBI Taxonomy" id="449393"/>
    <lineage>
        <taxon>unclassified sequences</taxon>
        <taxon>metagenomes</taxon>
        <taxon>ecological metagenomes</taxon>
    </lineage>
</organism>
<name>A0A6J7D1P7_9ZZZZ</name>
<proteinExistence type="predicted"/>
<dbReference type="EMBL" id="CAFBLS010000029">
    <property type="protein sequence ID" value="CAB4864101.1"/>
    <property type="molecule type" value="Genomic_DNA"/>
</dbReference>
<evidence type="ECO:0000313" key="1">
    <source>
        <dbReference type="EMBL" id="CAB4864101.1"/>
    </source>
</evidence>
<protein>
    <submittedName>
        <fullName evidence="1">Unannotated protein</fullName>
    </submittedName>
</protein>
<dbReference type="AlphaFoldDB" id="A0A6J7D1P7"/>
<gene>
    <name evidence="1" type="ORF">UFOPK3402_00365</name>
</gene>
<reference evidence="1" key="1">
    <citation type="submission" date="2020-05" db="EMBL/GenBank/DDBJ databases">
        <authorList>
            <person name="Chiriac C."/>
            <person name="Salcher M."/>
            <person name="Ghai R."/>
            <person name="Kavagutti S V."/>
        </authorList>
    </citation>
    <scope>NUCLEOTIDE SEQUENCE</scope>
</reference>
<sequence length="80" mass="8568">MATPTMNGAPMQWTWRYEKADGSVVSPVPEAAVTSGFPSQAEAESWIGESWRALLDAGVEQVTLLDGDRVVYGPMGLEPA</sequence>